<dbReference type="AlphaFoldDB" id="A0A699J0E9"/>
<dbReference type="InterPro" id="IPR002156">
    <property type="entry name" value="RNaseH_domain"/>
</dbReference>
<name>A0A699J0E9_TANCI</name>
<evidence type="ECO:0000313" key="2">
    <source>
        <dbReference type="EMBL" id="GFA00778.1"/>
    </source>
</evidence>
<accession>A0A699J0E9</accession>
<dbReference type="PANTHER" id="PTHR48475">
    <property type="entry name" value="RIBONUCLEASE H"/>
    <property type="match status" value="1"/>
</dbReference>
<keyword evidence="2" id="KW-0808">Transferase</keyword>
<dbReference type="GO" id="GO:0003964">
    <property type="term" value="F:RNA-directed DNA polymerase activity"/>
    <property type="evidence" value="ECO:0007669"/>
    <property type="project" value="UniProtKB-KW"/>
</dbReference>
<dbReference type="GO" id="GO:0004523">
    <property type="term" value="F:RNA-DNA hybrid ribonuclease activity"/>
    <property type="evidence" value="ECO:0007669"/>
    <property type="project" value="InterPro"/>
</dbReference>
<dbReference type="EMBL" id="BKCJ010354876">
    <property type="protein sequence ID" value="GFA00778.1"/>
    <property type="molecule type" value="Genomic_DNA"/>
</dbReference>
<dbReference type="InterPro" id="IPR012337">
    <property type="entry name" value="RNaseH-like_sf"/>
</dbReference>
<dbReference type="Gene3D" id="3.30.420.10">
    <property type="entry name" value="Ribonuclease H-like superfamily/Ribonuclease H"/>
    <property type="match status" value="1"/>
</dbReference>
<gene>
    <name evidence="2" type="ORF">Tci_572750</name>
</gene>
<comment type="caution">
    <text evidence="2">The sequence shown here is derived from an EMBL/GenBank/DDBJ whole genome shotgun (WGS) entry which is preliminary data.</text>
</comment>
<dbReference type="SUPFAM" id="SSF53098">
    <property type="entry name" value="Ribonuclease H-like"/>
    <property type="match status" value="1"/>
</dbReference>
<protein>
    <submittedName>
        <fullName evidence="2">Reverse transcriptase domain-containing protein</fullName>
    </submittedName>
</protein>
<proteinExistence type="predicted"/>
<sequence length="154" mass="17273">MGNQLGEHDIKFKGRNSVKGHILADFLAETPSIEEKDMMETRKPTATNKVLNSESTWKLYTDGASSSDGSSACLMLVSPEGKEYMYALRFQFQTINNEVEYQALLAGLRIAEEMEIKNLAIFIDSQRVANQENQTIAAYTLSDTKLNTKFLHKG</sequence>
<dbReference type="Pfam" id="PF13456">
    <property type="entry name" value="RVT_3"/>
    <property type="match status" value="1"/>
</dbReference>
<dbReference type="InterPro" id="IPR036397">
    <property type="entry name" value="RNaseH_sf"/>
</dbReference>
<reference evidence="2" key="1">
    <citation type="journal article" date="2019" name="Sci. Rep.">
        <title>Draft genome of Tanacetum cinerariifolium, the natural source of mosquito coil.</title>
        <authorList>
            <person name="Yamashiro T."/>
            <person name="Shiraishi A."/>
            <person name="Satake H."/>
            <person name="Nakayama K."/>
        </authorList>
    </citation>
    <scope>NUCLEOTIDE SEQUENCE</scope>
</reference>
<dbReference type="GO" id="GO:0003676">
    <property type="term" value="F:nucleic acid binding"/>
    <property type="evidence" value="ECO:0007669"/>
    <property type="project" value="InterPro"/>
</dbReference>
<organism evidence="2">
    <name type="scientific">Tanacetum cinerariifolium</name>
    <name type="common">Dalmatian daisy</name>
    <name type="synonym">Chrysanthemum cinerariifolium</name>
    <dbReference type="NCBI Taxonomy" id="118510"/>
    <lineage>
        <taxon>Eukaryota</taxon>
        <taxon>Viridiplantae</taxon>
        <taxon>Streptophyta</taxon>
        <taxon>Embryophyta</taxon>
        <taxon>Tracheophyta</taxon>
        <taxon>Spermatophyta</taxon>
        <taxon>Magnoliopsida</taxon>
        <taxon>eudicotyledons</taxon>
        <taxon>Gunneridae</taxon>
        <taxon>Pentapetalae</taxon>
        <taxon>asterids</taxon>
        <taxon>campanulids</taxon>
        <taxon>Asterales</taxon>
        <taxon>Asteraceae</taxon>
        <taxon>Asteroideae</taxon>
        <taxon>Anthemideae</taxon>
        <taxon>Anthemidinae</taxon>
        <taxon>Tanacetum</taxon>
    </lineage>
</organism>
<feature type="domain" description="RNase H type-1" evidence="1">
    <location>
        <begin position="62"/>
        <end position="134"/>
    </location>
</feature>
<evidence type="ECO:0000259" key="1">
    <source>
        <dbReference type="Pfam" id="PF13456"/>
    </source>
</evidence>
<keyword evidence="2" id="KW-0548">Nucleotidyltransferase</keyword>
<keyword evidence="2" id="KW-0695">RNA-directed DNA polymerase</keyword>
<dbReference type="PANTHER" id="PTHR48475:SF2">
    <property type="entry name" value="RIBONUCLEASE H"/>
    <property type="match status" value="1"/>
</dbReference>